<dbReference type="GO" id="GO:0005975">
    <property type="term" value="P:carbohydrate metabolic process"/>
    <property type="evidence" value="ECO:0007669"/>
    <property type="project" value="InterPro"/>
</dbReference>
<evidence type="ECO:0000313" key="9">
    <source>
        <dbReference type="EMBL" id="KAK9141699.1"/>
    </source>
</evidence>
<dbReference type="InterPro" id="IPR000743">
    <property type="entry name" value="Glyco_hydro_28"/>
</dbReference>
<protein>
    <submittedName>
        <fullName evidence="9">Uncharacterized protein</fullName>
    </submittedName>
</protein>
<evidence type="ECO:0000256" key="1">
    <source>
        <dbReference type="ARBA" id="ARBA00004191"/>
    </source>
</evidence>
<dbReference type="PANTHER" id="PTHR31375">
    <property type="match status" value="1"/>
</dbReference>
<comment type="caution">
    <text evidence="9">The sequence shown here is derived from an EMBL/GenBank/DDBJ whole genome shotgun (WGS) entry which is preliminary data.</text>
</comment>
<evidence type="ECO:0000256" key="3">
    <source>
        <dbReference type="ARBA" id="ARBA00022512"/>
    </source>
</evidence>
<evidence type="ECO:0000256" key="7">
    <source>
        <dbReference type="ARBA" id="ARBA00023316"/>
    </source>
</evidence>
<evidence type="ECO:0000313" key="10">
    <source>
        <dbReference type="Proteomes" id="UP001420932"/>
    </source>
</evidence>
<proteinExistence type="inferred from homology"/>
<evidence type="ECO:0000256" key="5">
    <source>
        <dbReference type="ARBA" id="ARBA00022801"/>
    </source>
</evidence>
<dbReference type="Pfam" id="PF00295">
    <property type="entry name" value="Glyco_hydro_28"/>
    <property type="match status" value="1"/>
</dbReference>
<evidence type="ECO:0000256" key="4">
    <source>
        <dbReference type="ARBA" id="ARBA00022525"/>
    </source>
</evidence>
<keyword evidence="10" id="KW-1185">Reference proteome</keyword>
<name>A0AAP0PG62_9MAGN</name>
<comment type="similarity">
    <text evidence="2 8">Belongs to the glycosyl hydrolase 28 family.</text>
</comment>
<reference evidence="9 10" key="1">
    <citation type="submission" date="2024-01" db="EMBL/GenBank/DDBJ databases">
        <title>Genome assemblies of Stephania.</title>
        <authorList>
            <person name="Yang L."/>
        </authorList>
    </citation>
    <scope>NUCLEOTIDE SEQUENCE [LARGE SCALE GENOMIC DNA]</scope>
    <source>
        <strain evidence="9">YNDBR</strain>
        <tissue evidence="9">Leaf</tissue>
    </source>
</reference>
<sequence length="99" mass="10930">MEAEMVSETTEAMEAQMNLRIMKEKWMHECCTNSKLALWFAQAIKLLKCNKTSVRDVEFVDSPQVDLAAFGCSGVGANNVSIRSPGDSPNTDGIHLHNT</sequence>
<evidence type="ECO:0000256" key="8">
    <source>
        <dbReference type="RuleBase" id="RU361169"/>
    </source>
</evidence>
<dbReference type="SUPFAM" id="SSF51126">
    <property type="entry name" value="Pectin lyase-like"/>
    <property type="match status" value="1"/>
</dbReference>
<comment type="subcellular location">
    <subcellularLocation>
        <location evidence="1">Secreted</location>
        <location evidence="1">Cell wall</location>
    </subcellularLocation>
</comment>
<dbReference type="GO" id="GO:0071555">
    <property type="term" value="P:cell wall organization"/>
    <property type="evidence" value="ECO:0007669"/>
    <property type="project" value="UniProtKB-KW"/>
</dbReference>
<keyword evidence="7" id="KW-0961">Cell wall biogenesis/degradation</keyword>
<dbReference type="Proteomes" id="UP001420932">
    <property type="component" value="Unassembled WGS sequence"/>
</dbReference>
<dbReference type="EMBL" id="JBBNAF010000005">
    <property type="protein sequence ID" value="KAK9141699.1"/>
    <property type="molecule type" value="Genomic_DNA"/>
</dbReference>
<keyword evidence="3" id="KW-0134">Cell wall</keyword>
<keyword evidence="4" id="KW-0964">Secreted</keyword>
<dbReference type="AlphaFoldDB" id="A0AAP0PG62"/>
<organism evidence="9 10">
    <name type="scientific">Stephania yunnanensis</name>
    <dbReference type="NCBI Taxonomy" id="152371"/>
    <lineage>
        <taxon>Eukaryota</taxon>
        <taxon>Viridiplantae</taxon>
        <taxon>Streptophyta</taxon>
        <taxon>Embryophyta</taxon>
        <taxon>Tracheophyta</taxon>
        <taxon>Spermatophyta</taxon>
        <taxon>Magnoliopsida</taxon>
        <taxon>Ranunculales</taxon>
        <taxon>Menispermaceae</taxon>
        <taxon>Menispermoideae</taxon>
        <taxon>Cissampelideae</taxon>
        <taxon>Stephania</taxon>
    </lineage>
</organism>
<evidence type="ECO:0000256" key="6">
    <source>
        <dbReference type="ARBA" id="ARBA00023295"/>
    </source>
</evidence>
<dbReference type="InterPro" id="IPR011050">
    <property type="entry name" value="Pectin_lyase_fold/virulence"/>
</dbReference>
<gene>
    <name evidence="9" type="ORF">Syun_011099</name>
</gene>
<evidence type="ECO:0000256" key="2">
    <source>
        <dbReference type="ARBA" id="ARBA00008834"/>
    </source>
</evidence>
<accession>A0AAP0PG62</accession>
<keyword evidence="6 8" id="KW-0326">Glycosidase</keyword>
<keyword evidence="5 8" id="KW-0378">Hydrolase</keyword>
<dbReference type="InterPro" id="IPR012334">
    <property type="entry name" value="Pectin_lyas_fold"/>
</dbReference>
<dbReference type="GO" id="GO:0004650">
    <property type="term" value="F:polygalacturonase activity"/>
    <property type="evidence" value="ECO:0007669"/>
    <property type="project" value="InterPro"/>
</dbReference>
<dbReference type="Gene3D" id="2.160.20.10">
    <property type="entry name" value="Single-stranded right-handed beta-helix, Pectin lyase-like"/>
    <property type="match status" value="1"/>
</dbReference>